<evidence type="ECO:0000313" key="2">
    <source>
        <dbReference type="Proteomes" id="UP000807469"/>
    </source>
</evidence>
<accession>A0A9P5YVE8</accession>
<comment type="caution">
    <text evidence="1">The sequence shown here is derived from an EMBL/GenBank/DDBJ whole genome shotgun (WGS) entry which is preliminary data.</text>
</comment>
<protein>
    <submittedName>
        <fullName evidence="1">Uncharacterized protein</fullName>
    </submittedName>
</protein>
<reference evidence="1" key="1">
    <citation type="submission" date="2020-11" db="EMBL/GenBank/DDBJ databases">
        <authorList>
            <consortium name="DOE Joint Genome Institute"/>
            <person name="Ahrendt S."/>
            <person name="Riley R."/>
            <person name="Andreopoulos W."/>
            <person name="Labutti K."/>
            <person name="Pangilinan J."/>
            <person name="Ruiz-Duenas F.J."/>
            <person name="Barrasa J.M."/>
            <person name="Sanchez-Garcia M."/>
            <person name="Camarero S."/>
            <person name="Miyauchi S."/>
            <person name="Serrano A."/>
            <person name="Linde D."/>
            <person name="Babiker R."/>
            <person name="Drula E."/>
            <person name="Ayuso-Fernandez I."/>
            <person name="Pacheco R."/>
            <person name="Padilla G."/>
            <person name="Ferreira P."/>
            <person name="Barriuso J."/>
            <person name="Kellner H."/>
            <person name="Castanera R."/>
            <person name="Alfaro M."/>
            <person name="Ramirez L."/>
            <person name="Pisabarro A.G."/>
            <person name="Kuo A."/>
            <person name="Tritt A."/>
            <person name="Lipzen A."/>
            <person name="He G."/>
            <person name="Yan M."/>
            <person name="Ng V."/>
            <person name="Cullen D."/>
            <person name="Martin F."/>
            <person name="Rosso M.-N."/>
            <person name="Henrissat B."/>
            <person name="Hibbett D."/>
            <person name="Martinez A.T."/>
            <person name="Grigoriev I.V."/>
        </authorList>
    </citation>
    <scope>NUCLEOTIDE SEQUENCE</scope>
    <source>
        <strain evidence="1">CIRM-BRFM 674</strain>
    </source>
</reference>
<dbReference type="EMBL" id="MU155338">
    <property type="protein sequence ID" value="KAF9475289.1"/>
    <property type="molecule type" value="Genomic_DNA"/>
</dbReference>
<dbReference type="AlphaFoldDB" id="A0A9P5YVE8"/>
<organism evidence="1 2">
    <name type="scientific">Pholiota conissans</name>
    <dbReference type="NCBI Taxonomy" id="109636"/>
    <lineage>
        <taxon>Eukaryota</taxon>
        <taxon>Fungi</taxon>
        <taxon>Dikarya</taxon>
        <taxon>Basidiomycota</taxon>
        <taxon>Agaricomycotina</taxon>
        <taxon>Agaricomycetes</taxon>
        <taxon>Agaricomycetidae</taxon>
        <taxon>Agaricales</taxon>
        <taxon>Agaricineae</taxon>
        <taxon>Strophariaceae</taxon>
        <taxon>Pholiota</taxon>
    </lineage>
</organism>
<proteinExistence type="predicted"/>
<keyword evidence="2" id="KW-1185">Reference proteome</keyword>
<dbReference type="Proteomes" id="UP000807469">
    <property type="component" value="Unassembled WGS sequence"/>
</dbReference>
<evidence type="ECO:0000313" key="1">
    <source>
        <dbReference type="EMBL" id="KAF9475289.1"/>
    </source>
</evidence>
<name>A0A9P5YVE8_9AGAR</name>
<sequence>MSDYAINVQALCRDRSYSQRRLPLNRSHPQTRPYAGPSRKKIDFKRTVIDSPTNPTNVPHKSYSFKHLILIPIALAKPSDAAGSSVVDSKEEA</sequence>
<gene>
    <name evidence="1" type="ORF">BDN70DRAFT_935984</name>
</gene>